<accession>A0A7E4W003</accession>
<sequence length="103" mass="11522">MDHQLNWKALRHRRLVRVDQNRGSPVCSSQQVLRGCPRLPHHDTGDSPSKTRPGIARLFTATTLEGCPNLACYESSVPWMVSIKKWEIGQHFSASDKSRGALG</sequence>
<evidence type="ECO:0000313" key="1">
    <source>
        <dbReference type="Proteomes" id="UP000492821"/>
    </source>
</evidence>
<organism evidence="1 2">
    <name type="scientific">Panagrellus redivivus</name>
    <name type="common">Microworm</name>
    <dbReference type="NCBI Taxonomy" id="6233"/>
    <lineage>
        <taxon>Eukaryota</taxon>
        <taxon>Metazoa</taxon>
        <taxon>Ecdysozoa</taxon>
        <taxon>Nematoda</taxon>
        <taxon>Chromadorea</taxon>
        <taxon>Rhabditida</taxon>
        <taxon>Tylenchina</taxon>
        <taxon>Panagrolaimomorpha</taxon>
        <taxon>Panagrolaimoidea</taxon>
        <taxon>Panagrolaimidae</taxon>
        <taxon>Panagrellus</taxon>
    </lineage>
</organism>
<name>A0A7E4W003_PANRE</name>
<proteinExistence type="predicted"/>
<keyword evidence="1" id="KW-1185">Reference proteome</keyword>
<reference evidence="1" key="1">
    <citation type="journal article" date="2013" name="Genetics">
        <title>The draft genome and transcriptome of Panagrellus redivivus are shaped by the harsh demands of a free-living lifestyle.</title>
        <authorList>
            <person name="Srinivasan J."/>
            <person name="Dillman A.R."/>
            <person name="Macchietto M.G."/>
            <person name="Heikkinen L."/>
            <person name="Lakso M."/>
            <person name="Fracchia K.M."/>
            <person name="Antoshechkin I."/>
            <person name="Mortazavi A."/>
            <person name="Wong G."/>
            <person name="Sternberg P.W."/>
        </authorList>
    </citation>
    <scope>NUCLEOTIDE SEQUENCE [LARGE SCALE GENOMIC DNA]</scope>
    <source>
        <strain evidence="1">MT8872</strain>
    </source>
</reference>
<dbReference type="WBParaSite" id="Pan_g5346.t1">
    <property type="protein sequence ID" value="Pan_g5346.t1"/>
    <property type="gene ID" value="Pan_g5346"/>
</dbReference>
<reference evidence="2" key="2">
    <citation type="submission" date="2020-10" db="UniProtKB">
        <authorList>
            <consortium name="WormBaseParasite"/>
        </authorList>
    </citation>
    <scope>IDENTIFICATION</scope>
</reference>
<evidence type="ECO:0000313" key="2">
    <source>
        <dbReference type="WBParaSite" id="Pan_g5346.t1"/>
    </source>
</evidence>
<protein>
    <submittedName>
        <fullName evidence="2">Uncharacterized protein</fullName>
    </submittedName>
</protein>
<dbReference type="Proteomes" id="UP000492821">
    <property type="component" value="Unassembled WGS sequence"/>
</dbReference>
<dbReference type="AlphaFoldDB" id="A0A7E4W003"/>